<evidence type="ECO:0000256" key="5">
    <source>
        <dbReference type="ARBA" id="ARBA00023237"/>
    </source>
</evidence>
<keyword evidence="3" id="KW-0472">Membrane</keyword>
<organism evidence="7 8">
    <name type="scientific">Noviherbaspirillum denitrificans</name>
    <dbReference type="NCBI Taxonomy" id="1968433"/>
    <lineage>
        <taxon>Bacteria</taxon>
        <taxon>Pseudomonadati</taxon>
        <taxon>Pseudomonadota</taxon>
        <taxon>Betaproteobacteria</taxon>
        <taxon>Burkholderiales</taxon>
        <taxon>Oxalobacteraceae</taxon>
        <taxon>Noviherbaspirillum</taxon>
    </lineage>
</organism>
<reference evidence="7 8" key="1">
    <citation type="submission" date="2016-02" db="EMBL/GenBank/DDBJ databases">
        <authorList>
            <person name="Wen L."/>
            <person name="He K."/>
            <person name="Yang H."/>
        </authorList>
    </citation>
    <scope>NUCLEOTIDE SEQUENCE [LARGE SCALE GENOMIC DNA]</scope>
    <source>
        <strain evidence="7 8">TSA40</strain>
    </source>
</reference>
<dbReference type="NCBIfam" id="NF047847">
    <property type="entry name" value="SS_mature_LptM"/>
    <property type="match status" value="1"/>
</dbReference>
<name>A0A254T913_9BURK</name>
<dbReference type="Proteomes" id="UP000197535">
    <property type="component" value="Unassembled WGS sequence"/>
</dbReference>
<evidence type="ECO:0000313" key="7">
    <source>
        <dbReference type="EMBL" id="OWW18647.1"/>
    </source>
</evidence>
<dbReference type="EMBL" id="LSTO01000002">
    <property type="protein sequence ID" value="OWW18647.1"/>
    <property type="molecule type" value="Genomic_DNA"/>
</dbReference>
<comment type="subcellular location">
    <subcellularLocation>
        <location evidence="1">Cell outer membrane</location>
        <topology evidence="1">Lipid-anchor</topology>
    </subcellularLocation>
</comment>
<dbReference type="InterPro" id="IPR032831">
    <property type="entry name" value="LptM_cons"/>
</dbReference>
<keyword evidence="2" id="KW-0732">Signal</keyword>
<keyword evidence="5" id="KW-0998">Cell outer membrane</keyword>
<keyword evidence="4" id="KW-0564">Palmitate</keyword>
<evidence type="ECO:0000256" key="3">
    <source>
        <dbReference type="ARBA" id="ARBA00023136"/>
    </source>
</evidence>
<accession>A0A254T913</accession>
<keyword evidence="6" id="KW-0449">Lipoprotein</keyword>
<keyword evidence="8" id="KW-1185">Reference proteome</keyword>
<evidence type="ECO:0008006" key="9">
    <source>
        <dbReference type="Google" id="ProtNLM"/>
    </source>
</evidence>
<proteinExistence type="predicted"/>
<protein>
    <recommendedName>
        <fullName evidence="9">Sugar transporter</fullName>
    </recommendedName>
</protein>
<gene>
    <name evidence="7" type="ORF">AYR66_03435</name>
</gene>
<dbReference type="Pfam" id="PF13627">
    <property type="entry name" value="LptM_cons"/>
    <property type="match status" value="1"/>
</dbReference>
<evidence type="ECO:0000313" key="8">
    <source>
        <dbReference type="Proteomes" id="UP000197535"/>
    </source>
</evidence>
<evidence type="ECO:0000256" key="1">
    <source>
        <dbReference type="ARBA" id="ARBA00004459"/>
    </source>
</evidence>
<dbReference type="AlphaFoldDB" id="A0A254T913"/>
<evidence type="ECO:0000256" key="6">
    <source>
        <dbReference type="ARBA" id="ARBA00023288"/>
    </source>
</evidence>
<evidence type="ECO:0000256" key="4">
    <source>
        <dbReference type="ARBA" id="ARBA00023139"/>
    </source>
</evidence>
<dbReference type="GO" id="GO:0009279">
    <property type="term" value="C:cell outer membrane"/>
    <property type="evidence" value="ECO:0007669"/>
    <property type="project" value="UniProtKB-SubCell"/>
</dbReference>
<sequence length="63" mass="6373">MIPKTVILIVKSVLDLSRVAGLSMAILLAGCGQKGPLYLPAKQPVATPAPAATPPQNPAPASK</sequence>
<dbReference type="PROSITE" id="PS51257">
    <property type="entry name" value="PROKAR_LIPOPROTEIN"/>
    <property type="match status" value="1"/>
</dbReference>
<comment type="caution">
    <text evidence="7">The sequence shown here is derived from an EMBL/GenBank/DDBJ whole genome shotgun (WGS) entry which is preliminary data.</text>
</comment>
<evidence type="ECO:0000256" key="2">
    <source>
        <dbReference type="ARBA" id="ARBA00022729"/>
    </source>
</evidence>